<accession>A0A0C2J0J4</accession>
<keyword evidence="3" id="KW-1185">Reference proteome</keyword>
<organism evidence="2 3">
    <name type="scientific">Thelohanellus kitauei</name>
    <name type="common">Myxosporean</name>
    <dbReference type="NCBI Taxonomy" id="669202"/>
    <lineage>
        <taxon>Eukaryota</taxon>
        <taxon>Metazoa</taxon>
        <taxon>Cnidaria</taxon>
        <taxon>Myxozoa</taxon>
        <taxon>Myxosporea</taxon>
        <taxon>Bivalvulida</taxon>
        <taxon>Platysporina</taxon>
        <taxon>Myxobolidae</taxon>
        <taxon>Thelohanellus</taxon>
    </lineage>
</organism>
<evidence type="ECO:0000256" key="1">
    <source>
        <dbReference type="SAM" id="MobiDB-lite"/>
    </source>
</evidence>
<feature type="compositionally biased region" description="Polar residues" evidence="1">
    <location>
        <begin position="86"/>
        <end position="96"/>
    </location>
</feature>
<proteinExistence type="predicted"/>
<gene>
    <name evidence="2" type="ORF">RF11_03092</name>
</gene>
<protein>
    <submittedName>
        <fullName evidence="2">Uncharacterized protein</fullName>
    </submittedName>
</protein>
<sequence>MDSLIKNIKTARQTVNMNACKLERPRPEDVKNSAKQMTVKYNKAALLRLSTKNQIKPKIKPPEPKIYHSTPYPIKRVIIQPKTNLKSPQIKKTTQRISDKSNPIARNRLPKKPELERARKITKNHHRPLTVPKPFSFDLRPRTRNPF</sequence>
<reference evidence="2 3" key="1">
    <citation type="journal article" date="2014" name="Genome Biol. Evol.">
        <title>The genome of the myxosporean Thelohanellus kitauei shows adaptations to nutrient acquisition within its fish host.</title>
        <authorList>
            <person name="Yang Y."/>
            <person name="Xiong J."/>
            <person name="Zhou Z."/>
            <person name="Huo F."/>
            <person name="Miao W."/>
            <person name="Ran C."/>
            <person name="Liu Y."/>
            <person name="Zhang J."/>
            <person name="Feng J."/>
            <person name="Wang M."/>
            <person name="Wang M."/>
            <person name="Wang L."/>
            <person name="Yao B."/>
        </authorList>
    </citation>
    <scope>NUCLEOTIDE SEQUENCE [LARGE SCALE GENOMIC DNA]</scope>
    <source>
        <strain evidence="2">Wuqing</strain>
    </source>
</reference>
<dbReference type="AlphaFoldDB" id="A0A0C2J0J4"/>
<feature type="region of interest" description="Disordered" evidence="1">
    <location>
        <begin position="86"/>
        <end position="147"/>
    </location>
</feature>
<dbReference type="EMBL" id="JWZT01001795">
    <property type="protein sequence ID" value="KII71329.1"/>
    <property type="molecule type" value="Genomic_DNA"/>
</dbReference>
<evidence type="ECO:0000313" key="3">
    <source>
        <dbReference type="Proteomes" id="UP000031668"/>
    </source>
</evidence>
<feature type="region of interest" description="Disordered" evidence="1">
    <location>
        <begin position="52"/>
        <end position="71"/>
    </location>
</feature>
<comment type="caution">
    <text evidence="2">The sequence shown here is derived from an EMBL/GenBank/DDBJ whole genome shotgun (WGS) entry which is preliminary data.</text>
</comment>
<name>A0A0C2J0J4_THEKT</name>
<dbReference type="Proteomes" id="UP000031668">
    <property type="component" value="Unassembled WGS sequence"/>
</dbReference>
<evidence type="ECO:0000313" key="2">
    <source>
        <dbReference type="EMBL" id="KII71329.1"/>
    </source>
</evidence>